<dbReference type="Gene3D" id="3.90.1150.10">
    <property type="entry name" value="Aspartate Aminotransferase, domain 1"/>
    <property type="match status" value="1"/>
</dbReference>
<comment type="caution">
    <text evidence="8">The sequence shown here is derived from an EMBL/GenBank/DDBJ whole genome shotgun (WGS) entry which is preliminary data.</text>
</comment>
<comment type="cofactor">
    <cofactor evidence="1">
        <name>pyridoxal 5'-phosphate</name>
        <dbReference type="ChEBI" id="CHEBI:597326"/>
    </cofactor>
</comment>
<dbReference type="Gene3D" id="3.40.640.10">
    <property type="entry name" value="Type I PLP-dependent aspartate aminotransferase-like (Major domain)"/>
    <property type="match status" value="1"/>
</dbReference>
<dbReference type="CDD" id="cd00610">
    <property type="entry name" value="OAT_like"/>
    <property type="match status" value="1"/>
</dbReference>
<comment type="similarity">
    <text evidence="7">Belongs to the class-III pyridoxal-phosphate-dependent aminotransferase family.</text>
</comment>
<keyword evidence="5 7" id="KW-0663">Pyridoxal phosphate</keyword>
<evidence type="ECO:0000256" key="2">
    <source>
        <dbReference type="ARBA" id="ARBA00022576"/>
    </source>
</evidence>
<evidence type="ECO:0000256" key="5">
    <source>
        <dbReference type="ARBA" id="ARBA00022898"/>
    </source>
</evidence>
<dbReference type="InterPro" id="IPR015421">
    <property type="entry name" value="PyrdxlP-dep_Trfase_major"/>
</dbReference>
<dbReference type="GO" id="GO:0042802">
    <property type="term" value="F:identical protein binding"/>
    <property type="evidence" value="ECO:0007669"/>
    <property type="project" value="TreeGrafter"/>
</dbReference>
<reference evidence="8" key="1">
    <citation type="submission" date="2021-01" db="EMBL/GenBank/DDBJ databases">
        <title>Modified the classification status of verrucomicrobia.</title>
        <authorList>
            <person name="Feng X."/>
        </authorList>
    </citation>
    <scope>NUCLEOTIDE SEQUENCE</scope>
    <source>
        <strain evidence="8">KCTC 12986</strain>
    </source>
</reference>
<dbReference type="NCBIfam" id="NF002325">
    <property type="entry name" value="PRK01278.1"/>
    <property type="match status" value="1"/>
</dbReference>
<keyword evidence="2" id="KW-0032">Aminotransferase</keyword>
<evidence type="ECO:0000256" key="1">
    <source>
        <dbReference type="ARBA" id="ARBA00001933"/>
    </source>
</evidence>
<dbReference type="AlphaFoldDB" id="A0A934RP26"/>
<evidence type="ECO:0000256" key="3">
    <source>
        <dbReference type="ARBA" id="ARBA00022605"/>
    </source>
</evidence>
<dbReference type="GO" id="GO:0030170">
    <property type="term" value="F:pyridoxal phosphate binding"/>
    <property type="evidence" value="ECO:0007669"/>
    <property type="project" value="InterPro"/>
</dbReference>
<dbReference type="Proteomes" id="UP000604083">
    <property type="component" value="Unassembled WGS sequence"/>
</dbReference>
<sequence>MDPTTAPILATYARFPLTIVKGEGSRVWDDQGTRYLDFCSGIAVCSLGHCHPVVVEAIEKQARELIHISNLYYTLPAAELAQELTAAVELPGKTFFANSGAEANDGLIKLARRFGRECPDPESGQARHEIITFNKSFHGRTLGGIAATGQQKIKEGFAPLLPGFTHVPFNQIGALREAISAETCAILLEPLQGEGGVNPATPEFLRAVAKLCREHNLLLMFDEVQCGFGRLGEMMGWRALGVPELEPDAISWAKGMGGGVPIGAFWVHDRKIDDEGTPLSSLLGYGSHGSTYGGNPLVTATSLAVVREIKKANLPANATARESQIRDTIASWNHPALCGVRGKGLMLGIGLNAELLPVPEGKTAAAYLCGELLKNKLLVPPAGAETIRFLPPLNVSAEEVEEALEILKATLIELVAQ</sequence>
<dbReference type="InterPro" id="IPR015424">
    <property type="entry name" value="PyrdxlP-dep_Trfase"/>
</dbReference>
<evidence type="ECO:0000256" key="7">
    <source>
        <dbReference type="RuleBase" id="RU003560"/>
    </source>
</evidence>
<keyword evidence="9" id="KW-1185">Reference proteome</keyword>
<dbReference type="GO" id="GO:0008483">
    <property type="term" value="F:transaminase activity"/>
    <property type="evidence" value="ECO:0007669"/>
    <property type="project" value="UniProtKB-KW"/>
</dbReference>
<dbReference type="InterPro" id="IPR005814">
    <property type="entry name" value="Aminotrans_3"/>
</dbReference>
<dbReference type="EMBL" id="JAENIO010000050">
    <property type="protein sequence ID" value="MBK1835357.1"/>
    <property type="molecule type" value="Genomic_DNA"/>
</dbReference>
<dbReference type="InterPro" id="IPR004636">
    <property type="entry name" value="AcOrn/SuccOrn_fam"/>
</dbReference>
<evidence type="ECO:0000256" key="6">
    <source>
        <dbReference type="ARBA" id="ARBA00029440"/>
    </source>
</evidence>
<organism evidence="8 9">
    <name type="scientific">Roseibacillus ishigakijimensis</name>
    <dbReference type="NCBI Taxonomy" id="454146"/>
    <lineage>
        <taxon>Bacteria</taxon>
        <taxon>Pseudomonadati</taxon>
        <taxon>Verrucomicrobiota</taxon>
        <taxon>Verrucomicrobiia</taxon>
        <taxon>Verrucomicrobiales</taxon>
        <taxon>Verrucomicrobiaceae</taxon>
        <taxon>Roseibacillus</taxon>
    </lineage>
</organism>
<evidence type="ECO:0000313" key="9">
    <source>
        <dbReference type="Proteomes" id="UP000604083"/>
    </source>
</evidence>
<gene>
    <name evidence="8" type="ORF">JIN78_14910</name>
</gene>
<dbReference type="PANTHER" id="PTHR11986:SF79">
    <property type="entry name" value="ACETYLORNITHINE AMINOTRANSFERASE, MITOCHONDRIAL"/>
    <property type="match status" value="1"/>
</dbReference>
<dbReference type="PANTHER" id="PTHR11986">
    <property type="entry name" value="AMINOTRANSFERASE CLASS III"/>
    <property type="match status" value="1"/>
</dbReference>
<comment type="pathway">
    <text evidence="6">Amino-acid biosynthesis.</text>
</comment>
<dbReference type="InterPro" id="IPR049704">
    <property type="entry name" value="Aminotrans_3_PPA_site"/>
</dbReference>
<evidence type="ECO:0000313" key="8">
    <source>
        <dbReference type="EMBL" id="MBK1835357.1"/>
    </source>
</evidence>
<dbReference type="PIRSF" id="PIRSF000521">
    <property type="entry name" value="Transaminase_4ab_Lys_Orn"/>
    <property type="match status" value="1"/>
</dbReference>
<protein>
    <submittedName>
        <fullName evidence="8">Acetylornithine/succinylornithine family transaminase</fullName>
    </submittedName>
</protein>
<keyword evidence="3" id="KW-0028">Amino-acid biosynthesis</keyword>
<dbReference type="PROSITE" id="PS00600">
    <property type="entry name" value="AA_TRANSFER_CLASS_3"/>
    <property type="match status" value="1"/>
</dbReference>
<accession>A0A934RP26</accession>
<dbReference type="Pfam" id="PF00202">
    <property type="entry name" value="Aminotran_3"/>
    <property type="match status" value="1"/>
</dbReference>
<dbReference type="InterPro" id="IPR050103">
    <property type="entry name" value="Class-III_PLP-dep_AT"/>
</dbReference>
<proteinExistence type="inferred from homology"/>
<dbReference type="FunFam" id="3.40.640.10:FF:000004">
    <property type="entry name" value="Acetylornithine aminotransferase"/>
    <property type="match status" value="1"/>
</dbReference>
<dbReference type="SUPFAM" id="SSF53383">
    <property type="entry name" value="PLP-dependent transferases"/>
    <property type="match status" value="1"/>
</dbReference>
<evidence type="ECO:0000256" key="4">
    <source>
        <dbReference type="ARBA" id="ARBA00022679"/>
    </source>
</evidence>
<keyword evidence="4" id="KW-0808">Transferase</keyword>
<dbReference type="NCBIfam" id="TIGR00707">
    <property type="entry name" value="argD"/>
    <property type="match status" value="1"/>
</dbReference>
<name>A0A934RP26_9BACT</name>
<dbReference type="InterPro" id="IPR015422">
    <property type="entry name" value="PyrdxlP-dep_Trfase_small"/>
</dbReference>
<dbReference type="GO" id="GO:0006526">
    <property type="term" value="P:L-arginine biosynthetic process"/>
    <property type="evidence" value="ECO:0007669"/>
    <property type="project" value="UniProtKB-ARBA"/>
</dbReference>